<keyword evidence="5" id="KW-1003">Cell membrane</keyword>
<evidence type="ECO:0000256" key="20">
    <source>
        <dbReference type="SAM" id="SignalP"/>
    </source>
</evidence>
<dbReference type="FunFam" id="2.60.120.200:FF:000112">
    <property type="entry name" value="L-type lectin-domain containing receptor kinase V.9"/>
    <property type="match status" value="1"/>
</dbReference>
<proteinExistence type="inferred from homology"/>
<dbReference type="Gene3D" id="1.10.510.10">
    <property type="entry name" value="Transferase(Phosphotransferase) domain 1"/>
    <property type="match status" value="1"/>
</dbReference>
<comment type="similarity">
    <text evidence="2">In the N-terminal section; belongs to the leguminous lectin family.</text>
</comment>
<dbReference type="FunFam" id="3.30.200.20:FF:000178">
    <property type="entry name" value="serine/threonine-protein kinase PBS1-like"/>
    <property type="match status" value="1"/>
</dbReference>
<dbReference type="SUPFAM" id="SSF56112">
    <property type="entry name" value="Protein kinase-like (PK-like)"/>
    <property type="match status" value="1"/>
</dbReference>
<comment type="similarity">
    <text evidence="3">In the C-terminal section; belongs to the protein kinase superfamily. Ser/Thr protein kinase family.</text>
</comment>
<keyword evidence="12" id="KW-0418">Kinase</keyword>
<keyword evidence="7" id="KW-0808">Transferase</keyword>
<dbReference type="InterPro" id="IPR013320">
    <property type="entry name" value="ConA-like_dom_sf"/>
</dbReference>
<dbReference type="InterPro" id="IPR000719">
    <property type="entry name" value="Prot_kinase_dom"/>
</dbReference>
<comment type="catalytic activity">
    <reaction evidence="17">
        <text>L-seryl-[protein] + ATP = O-phospho-L-seryl-[protein] + ADP + H(+)</text>
        <dbReference type="Rhea" id="RHEA:17989"/>
        <dbReference type="Rhea" id="RHEA-COMP:9863"/>
        <dbReference type="Rhea" id="RHEA-COMP:11604"/>
        <dbReference type="ChEBI" id="CHEBI:15378"/>
        <dbReference type="ChEBI" id="CHEBI:29999"/>
        <dbReference type="ChEBI" id="CHEBI:30616"/>
        <dbReference type="ChEBI" id="CHEBI:83421"/>
        <dbReference type="ChEBI" id="CHEBI:456216"/>
        <dbReference type="EC" id="2.7.11.1"/>
    </reaction>
</comment>
<evidence type="ECO:0000256" key="19">
    <source>
        <dbReference type="SAM" id="Phobius"/>
    </source>
</evidence>
<evidence type="ECO:0000256" key="16">
    <source>
        <dbReference type="ARBA" id="ARBA00047899"/>
    </source>
</evidence>
<evidence type="ECO:0000256" key="1">
    <source>
        <dbReference type="ARBA" id="ARBA00004251"/>
    </source>
</evidence>
<dbReference type="PANTHER" id="PTHR27007">
    <property type="match status" value="1"/>
</dbReference>
<dbReference type="EMBL" id="CM035410">
    <property type="protein sequence ID" value="KAH7437574.1"/>
    <property type="molecule type" value="Genomic_DNA"/>
</dbReference>
<dbReference type="GO" id="GO:0005886">
    <property type="term" value="C:plasma membrane"/>
    <property type="evidence" value="ECO:0007669"/>
    <property type="project" value="UniProtKB-SubCell"/>
</dbReference>
<keyword evidence="15 19" id="KW-0472">Membrane</keyword>
<dbReference type="EC" id="2.7.11.1" evidence="4"/>
<keyword evidence="6" id="KW-0723">Serine/threonine-protein kinase</keyword>
<keyword evidence="8 19" id="KW-0812">Transmembrane</keyword>
<comment type="subcellular location">
    <subcellularLocation>
        <location evidence="1">Cell membrane</location>
        <topology evidence="1">Single-pass type I membrane protein</topology>
    </subcellularLocation>
</comment>
<dbReference type="FunFam" id="1.10.510.10:FF:000108">
    <property type="entry name" value="L-type lectin-domain containing receptor kinase S.4"/>
    <property type="match status" value="1"/>
</dbReference>
<dbReference type="CDD" id="cd14066">
    <property type="entry name" value="STKc_IRAK"/>
    <property type="match status" value="1"/>
</dbReference>
<evidence type="ECO:0000256" key="7">
    <source>
        <dbReference type="ARBA" id="ARBA00022679"/>
    </source>
</evidence>
<dbReference type="InterPro" id="IPR050528">
    <property type="entry name" value="L-type_Lectin-RKs"/>
</dbReference>
<keyword evidence="11 18" id="KW-0547">Nucleotide-binding</keyword>
<dbReference type="PROSITE" id="PS00107">
    <property type="entry name" value="PROTEIN_KINASE_ATP"/>
    <property type="match status" value="1"/>
</dbReference>
<keyword evidence="14 19" id="KW-1133">Transmembrane helix</keyword>
<keyword evidence="13 18" id="KW-0067">ATP-binding</keyword>
<keyword evidence="23" id="KW-1185">Reference proteome</keyword>
<dbReference type="InterPro" id="IPR011009">
    <property type="entry name" value="Kinase-like_dom_sf"/>
</dbReference>
<dbReference type="Proteomes" id="UP000825935">
    <property type="component" value="Chromosome 5"/>
</dbReference>
<evidence type="ECO:0000256" key="18">
    <source>
        <dbReference type="PROSITE-ProRule" id="PRU10141"/>
    </source>
</evidence>
<dbReference type="Pfam" id="PF00069">
    <property type="entry name" value="Pkinase"/>
    <property type="match status" value="1"/>
</dbReference>
<keyword evidence="9 20" id="KW-0732">Signal</keyword>
<evidence type="ECO:0000256" key="15">
    <source>
        <dbReference type="ARBA" id="ARBA00023136"/>
    </source>
</evidence>
<dbReference type="InterPro" id="IPR008271">
    <property type="entry name" value="Ser/Thr_kinase_AS"/>
</dbReference>
<dbReference type="SUPFAM" id="SSF49899">
    <property type="entry name" value="Concanavalin A-like lectins/glucanases"/>
    <property type="match status" value="1"/>
</dbReference>
<evidence type="ECO:0000256" key="11">
    <source>
        <dbReference type="ARBA" id="ARBA00022741"/>
    </source>
</evidence>
<dbReference type="GO" id="GO:0030246">
    <property type="term" value="F:carbohydrate binding"/>
    <property type="evidence" value="ECO:0007669"/>
    <property type="project" value="UniProtKB-KW"/>
</dbReference>
<dbReference type="GO" id="GO:0004674">
    <property type="term" value="F:protein serine/threonine kinase activity"/>
    <property type="evidence" value="ECO:0007669"/>
    <property type="project" value="UniProtKB-KW"/>
</dbReference>
<evidence type="ECO:0000256" key="10">
    <source>
        <dbReference type="ARBA" id="ARBA00022734"/>
    </source>
</evidence>
<evidence type="ECO:0000313" key="22">
    <source>
        <dbReference type="EMBL" id="KAH7437574.1"/>
    </source>
</evidence>
<dbReference type="OrthoDB" id="543442at2759"/>
<feature type="transmembrane region" description="Helical" evidence="19">
    <location>
        <begin position="295"/>
        <end position="317"/>
    </location>
</feature>
<dbReference type="Gene3D" id="3.30.200.20">
    <property type="entry name" value="Phosphorylase Kinase, domain 1"/>
    <property type="match status" value="1"/>
</dbReference>
<evidence type="ECO:0000256" key="4">
    <source>
        <dbReference type="ARBA" id="ARBA00012513"/>
    </source>
</evidence>
<evidence type="ECO:0000256" key="6">
    <source>
        <dbReference type="ARBA" id="ARBA00022527"/>
    </source>
</evidence>
<evidence type="ECO:0000256" key="12">
    <source>
        <dbReference type="ARBA" id="ARBA00022777"/>
    </source>
</evidence>
<dbReference type="PROSITE" id="PS50011">
    <property type="entry name" value="PROTEIN_KINASE_DOM"/>
    <property type="match status" value="1"/>
</dbReference>
<evidence type="ECO:0000256" key="13">
    <source>
        <dbReference type="ARBA" id="ARBA00022840"/>
    </source>
</evidence>
<dbReference type="InterPro" id="IPR001220">
    <property type="entry name" value="Legume_lectin_dom"/>
</dbReference>
<dbReference type="Gene3D" id="2.60.120.200">
    <property type="match status" value="1"/>
</dbReference>
<comment type="catalytic activity">
    <reaction evidence="16">
        <text>L-threonyl-[protein] + ATP = O-phospho-L-threonyl-[protein] + ADP + H(+)</text>
        <dbReference type="Rhea" id="RHEA:46608"/>
        <dbReference type="Rhea" id="RHEA-COMP:11060"/>
        <dbReference type="Rhea" id="RHEA-COMP:11605"/>
        <dbReference type="ChEBI" id="CHEBI:15378"/>
        <dbReference type="ChEBI" id="CHEBI:30013"/>
        <dbReference type="ChEBI" id="CHEBI:30616"/>
        <dbReference type="ChEBI" id="CHEBI:61977"/>
        <dbReference type="ChEBI" id="CHEBI:456216"/>
        <dbReference type="EC" id="2.7.11.1"/>
    </reaction>
</comment>
<keyword evidence="10" id="KW-0430">Lectin</keyword>
<comment type="caution">
    <text evidence="22">The sequence shown here is derived from an EMBL/GenBank/DDBJ whole genome shotgun (WGS) entry which is preliminary data.</text>
</comment>
<feature type="domain" description="Protein kinase" evidence="21">
    <location>
        <begin position="349"/>
        <end position="631"/>
    </location>
</feature>
<dbReference type="Pfam" id="PF00139">
    <property type="entry name" value="Lectin_legB"/>
    <property type="match status" value="1"/>
</dbReference>
<evidence type="ECO:0000313" key="23">
    <source>
        <dbReference type="Proteomes" id="UP000825935"/>
    </source>
</evidence>
<organism evidence="22 23">
    <name type="scientific">Ceratopteris richardii</name>
    <name type="common">Triangle waterfern</name>
    <dbReference type="NCBI Taxonomy" id="49495"/>
    <lineage>
        <taxon>Eukaryota</taxon>
        <taxon>Viridiplantae</taxon>
        <taxon>Streptophyta</taxon>
        <taxon>Embryophyta</taxon>
        <taxon>Tracheophyta</taxon>
        <taxon>Polypodiopsida</taxon>
        <taxon>Polypodiidae</taxon>
        <taxon>Polypodiales</taxon>
        <taxon>Pteridineae</taxon>
        <taxon>Pteridaceae</taxon>
        <taxon>Parkerioideae</taxon>
        <taxon>Ceratopteris</taxon>
    </lineage>
</organism>
<dbReference type="OMA" id="LGWCRRK"/>
<gene>
    <name evidence="22" type="ORF">KP509_05G079100</name>
</gene>
<evidence type="ECO:0000256" key="17">
    <source>
        <dbReference type="ARBA" id="ARBA00048679"/>
    </source>
</evidence>
<sequence length="650" mass="72725">MHIVIFSCITLLSLTKPELHVSADTTSFTFNGFHTDNISLSGVAAIQDGFVQLTDLTERQFGRALYSSPVQVKDSNTEVVNSFSTTFVFRTSPMYEKLGGHGMAFVMVPSLSSDGAFPSQYLGMLNSSNDNQTYNHLFGVEFDTVQDLEFHDINNNHVGININSMISTYSERAFYWEAHENSTENLKVDIDLIGQQYIQGWIMYSGFDQVLNVTISPLGTPRPSTPLLSVKLNLSDVLKDNMYVGFTAATGVISGVHRLLAWSFHSNGEAEALDLSKLPLVYSSSSAVSTREFKIGMAFMSVFVLLAVCGITIFILYRSRQREAIAEWELGVELIRYRYRELEKATCKFSDKQLLGVGGFGRVYKGLLPKSGTELAIKRLSRNSEQGEREFVAEIASTGRIRHCNLVQLLGWSRRKGELLLVYEYMPNRSLDKALHRKSGKYLRWEQRYKIIKGIVAGILYLHEGWEQQILHRDIKSSNVLLDAQMNAKVGDFGLSRLSEHGQKPYTTKVVGTLGYLAPEFARTGKASTSTDVYSFGVLLLEIVTGRRPIEHEVSIEDFLLVETVLKLYSKGRLLDAVDPKLDGFFDVEEVKKVMVIGLLCVQPDPLRRPSMEQVVQGLASSAGLSAHPLECQTSSVEPYIPFPYSAEKR</sequence>
<dbReference type="PROSITE" id="PS00108">
    <property type="entry name" value="PROTEIN_KINASE_ST"/>
    <property type="match status" value="1"/>
</dbReference>
<feature type="chain" id="PRO_5035901357" description="non-specific serine/threonine protein kinase" evidence="20">
    <location>
        <begin position="18"/>
        <end position="650"/>
    </location>
</feature>
<evidence type="ECO:0000259" key="21">
    <source>
        <dbReference type="PROSITE" id="PS50011"/>
    </source>
</evidence>
<feature type="binding site" evidence="18">
    <location>
        <position position="378"/>
    </location>
    <ligand>
        <name>ATP</name>
        <dbReference type="ChEBI" id="CHEBI:30616"/>
    </ligand>
</feature>
<reference evidence="22" key="1">
    <citation type="submission" date="2021-08" db="EMBL/GenBank/DDBJ databases">
        <title>WGS assembly of Ceratopteris richardii.</title>
        <authorList>
            <person name="Marchant D.B."/>
            <person name="Chen G."/>
            <person name="Jenkins J."/>
            <person name="Shu S."/>
            <person name="Leebens-Mack J."/>
            <person name="Grimwood J."/>
            <person name="Schmutz J."/>
            <person name="Soltis P."/>
            <person name="Soltis D."/>
            <person name="Chen Z.-H."/>
        </authorList>
    </citation>
    <scope>NUCLEOTIDE SEQUENCE</scope>
    <source>
        <strain evidence="22">Whitten #5841</strain>
        <tissue evidence="22">Leaf</tissue>
    </source>
</reference>
<dbReference type="SMART" id="SM00220">
    <property type="entry name" value="S_TKc"/>
    <property type="match status" value="1"/>
</dbReference>
<accession>A0A8T2UVV0</accession>
<dbReference type="CDD" id="cd06899">
    <property type="entry name" value="lectin_legume_LecRK_Arcelin_ConA"/>
    <property type="match status" value="1"/>
</dbReference>
<evidence type="ECO:0000256" key="14">
    <source>
        <dbReference type="ARBA" id="ARBA00022989"/>
    </source>
</evidence>
<evidence type="ECO:0000256" key="5">
    <source>
        <dbReference type="ARBA" id="ARBA00022475"/>
    </source>
</evidence>
<name>A0A8T2UVV0_CERRI</name>
<dbReference type="InterPro" id="IPR017441">
    <property type="entry name" value="Protein_kinase_ATP_BS"/>
</dbReference>
<feature type="signal peptide" evidence="20">
    <location>
        <begin position="1"/>
        <end position="17"/>
    </location>
</feature>
<dbReference type="AlphaFoldDB" id="A0A8T2UVV0"/>
<protein>
    <recommendedName>
        <fullName evidence="4">non-specific serine/threonine protein kinase</fullName>
        <ecNumber evidence="4">2.7.11.1</ecNumber>
    </recommendedName>
</protein>
<evidence type="ECO:0000256" key="2">
    <source>
        <dbReference type="ARBA" id="ARBA00008536"/>
    </source>
</evidence>
<evidence type="ECO:0000256" key="3">
    <source>
        <dbReference type="ARBA" id="ARBA00010217"/>
    </source>
</evidence>
<dbReference type="GO" id="GO:0005524">
    <property type="term" value="F:ATP binding"/>
    <property type="evidence" value="ECO:0007669"/>
    <property type="project" value="UniProtKB-UniRule"/>
</dbReference>
<evidence type="ECO:0000256" key="9">
    <source>
        <dbReference type="ARBA" id="ARBA00022729"/>
    </source>
</evidence>
<evidence type="ECO:0000256" key="8">
    <source>
        <dbReference type="ARBA" id="ARBA00022692"/>
    </source>
</evidence>